<proteinExistence type="predicted"/>
<sequence>MSSFSRTVAAVVGALLLLTMVAGATSMSRGPQQQGISFDSEALTQLQGQRILLTGNQALSDSSAEGVVLDPPAEFRASVEGSTLVIELTQLLRFRQEYRIVAAGVRGVSTPATADWAASVTTADGNLLFAQPGDGGIDILQTSAHDVRAETVIRSLVPDPGAEITALLDLGTAAAAIVSPSPEGGSALIIAPLDGSPPNTVRLPVRGWVSALVFDPVEARLEFDVTPVAADSSAVPERWGISTTNTLAAERVASSEDAVPDAKPRTTEAPPETRGPAGTALESIDNRVVNGAGQIVYTPADEALRIAAVCPSANGQFAAVRLEPRVPGEPSAADAATSYVVIAADGTSVRSISATAVSWCAEPHRG</sequence>
<dbReference type="RefSeq" id="WP_167148793.1">
    <property type="nucleotide sequence ID" value="NZ_JAAMOX010000001.1"/>
</dbReference>
<evidence type="ECO:0000256" key="1">
    <source>
        <dbReference type="SAM" id="MobiDB-lite"/>
    </source>
</evidence>
<feature type="signal peptide" evidence="2">
    <location>
        <begin position="1"/>
        <end position="24"/>
    </location>
</feature>
<protein>
    <recommendedName>
        <fullName evidence="5">SbsA Ig-like domain-containing protein</fullName>
    </recommendedName>
</protein>
<comment type="caution">
    <text evidence="3">The sequence shown here is derived from an EMBL/GenBank/DDBJ whole genome shotgun (WGS) entry which is preliminary data.</text>
</comment>
<feature type="region of interest" description="Disordered" evidence="1">
    <location>
        <begin position="252"/>
        <end position="279"/>
    </location>
</feature>
<evidence type="ECO:0000313" key="3">
    <source>
        <dbReference type="EMBL" id="NIH53297.1"/>
    </source>
</evidence>
<keyword evidence="2" id="KW-0732">Signal</keyword>
<dbReference type="Proteomes" id="UP000541033">
    <property type="component" value="Unassembled WGS sequence"/>
</dbReference>
<reference evidence="3 4" key="1">
    <citation type="submission" date="2020-02" db="EMBL/GenBank/DDBJ databases">
        <title>Sequencing the genomes of 1000 actinobacteria strains.</title>
        <authorList>
            <person name="Klenk H.-P."/>
        </authorList>
    </citation>
    <scope>NUCLEOTIDE SEQUENCE [LARGE SCALE GENOMIC DNA]</scope>
    <source>
        <strain evidence="3 4">DSM 27960</strain>
    </source>
</reference>
<feature type="chain" id="PRO_5031352832" description="SbsA Ig-like domain-containing protein" evidence="2">
    <location>
        <begin position="25"/>
        <end position="366"/>
    </location>
</feature>
<evidence type="ECO:0000256" key="2">
    <source>
        <dbReference type="SAM" id="SignalP"/>
    </source>
</evidence>
<gene>
    <name evidence="3" type="ORF">FHX76_001165</name>
</gene>
<dbReference type="AlphaFoldDB" id="A0A7X5R0P2"/>
<evidence type="ECO:0008006" key="5">
    <source>
        <dbReference type="Google" id="ProtNLM"/>
    </source>
</evidence>
<evidence type="ECO:0000313" key="4">
    <source>
        <dbReference type="Proteomes" id="UP000541033"/>
    </source>
</evidence>
<accession>A0A7X5R0P2</accession>
<dbReference type="EMBL" id="JAAMOX010000001">
    <property type="protein sequence ID" value="NIH53297.1"/>
    <property type="molecule type" value="Genomic_DNA"/>
</dbReference>
<name>A0A7X5R0P2_9MICO</name>
<keyword evidence="4" id="KW-1185">Reference proteome</keyword>
<organism evidence="3 4">
    <name type="scientific">Lysinibacter cavernae</name>
    <dbReference type="NCBI Taxonomy" id="1640652"/>
    <lineage>
        <taxon>Bacteria</taxon>
        <taxon>Bacillati</taxon>
        <taxon>Actinomycetota</taxon>
        <taxon>Actinomycetes</taxon>
        <taxon>Micrococcales</taxon>
        <taxon>Microbacteriaceae</taxon>
        <taxon>Lysinibacter</taxon>
    </lineage>
</organism>